<evidence type="ECO:0000256" key="2">
    <source>
        <dbReference type="ARBA" id="ARBA00022676"/>
    </source>
</evidence>
<dbReference type="InterPro" id="IPR000845">
    <property type="entry name" value="Nucleoside_phosphorylase_d"/>
</dbReference>
<evidence type="ECO:0000313" key="9">
    <source>
        <dbReference type="Ensembl" id="ENSPNAP00000077489.1"/>
    </source>
</evidence>
<dbReference type="AlphaFoldDB" id="A0AAR2LRY8"/>
<feature type="binding site" evidence="7">
    <location>
        <position position="19"/>
    </location>
    <ligand>
        <name>phosphate</name>
        <dbReference type="ChEBI" id="CHEBI:43474"/>
    </ligand>
</feature>
<feature type="binding site" evidence="7">
    <location>
        <begin position="61"/>
        <end position="62"/>
    </location>
    <ligand>
        <name>phosphate</name>
        <dbReference type="ChEBI" id="CHEBI:43474"/>
    </ligand>
</feature>
<evidence type="ECO:0000256" key="6">
    <source>
        <dbReference type="ARBA" id="ARBA00057208"/>
    </source>
</evidence>
<dbReference type="GO" id="GO:0006166">
    <property type="term" value="P:purine ribonucleoside salvage"/>
    <property type="evidence" value="ECO:0007669"/>
    <property type="project" value="UniProtKB-KW"/>
</dbReference>
<keyword evidence="3 7" id="KW-0808">Transferase</keyword>
<dbReference type="Proteomes" id="UP001501920">
    <property type="component" value="Chromosome 5"/>
</dbReference>
<dbReference type="Gene3D" id="3.40.50.1580">
    <property type="entry name" value="Nucleoside phosphorylase domain"/>
    <property type="match status" value="1"/>
</dbReference>
<comment type="similarity">
    <text evidence="7">Belongs to the PNP/MTAP phosphorylase family. MTAP subfamily.</text>
</comment>
<reference evidence="9 10" key="1">
    <citation type="submission" date="2020-10" db="EMBL/GenBank/DDBJ databases">
        <title>Pygocentrus nattereri (red-bellied piranha) genome, fPygNat1, primary haplotype.</title>
        <authorList>
            <person name="Myers G."/>
            <person name="Meyer A."/>
            <person name="Karagic N."/>
            <person name="Pippel M."/>
            <person name="Winkler S."/>
            <person name="Tracey A."/>
            <person name="Wood J."/>
            <person name="Formenti G."/>
            <person name="Howe K."/>
            <person name="Fedrigo O."/>
            <person name="Jarvis E.D."/>
        </authorList>
    </citation>
    <scope>NUCLEOTIDE SEQUENCE [LARGE SCALE GENOMIC DNA]</scope>
</reference>
<proteinExistence type="inferred from homology"/>
<reference evidence="9" key="2">
    <citation type="submission" date="2025-08" db="UniProtKB">
        <authorList>
            <consortium name="Ensembl"/>
        </authorList>
    </citation>
    <scope>IDENTIFICATION</scope>
</reference>
<feature type="binding site" evidence="7">
    <location>
        <position position="198"/>
    </location>
    <ligand>
        <name>phosphate</name>
        <dbReference type="ChEBI" id="CHEBI:43474"/>
    </ligand>
</feature>
<comment type="pathway">
    <text evidence="7">Amino-acid biosynthesis; L-methionine biosynthesis via salvage pathway; S-methyl-5-thio-alpha-D-ribose 1-phosphate from S-methyl-5'-thioadenosine (phosphorylase route): step 1/1.</text>
</comment>
<keyword evidence="5 7" id="KW-0539">Nucleus</keyword>
<accession>A0AAR2LRY8</accession>
<evidence type="ECO:0000256" key="4">
    <source>
        <dbReference type="ARBA" id="ARBA00022726"/>
    </source>
</evidence>
<dbReference type="EC" id="2.4.2.28" evidence="7"/>
<evidence type="ECO:0000256" key="1">
    <source>
        <dbReference type="ARBA" id="ARBA00022490"/>
    </source>
</evidence>
<feature type="binding site" evidence="7">
    <location>
        <position position="197"/>
    </location>
    <ligand>
        <name>substrate</name>
    </ligand>
</feature>
<dbReference type="InterPro" id="IPR010044">
    <property type="entry name" value="MTAP"/>
</dbReference>
<comment type="function">
    <text evidence="6 7">Catalyzes the reversible phosphorylation of S-methyl-5'-thioadenosine (MTA) to adenine and 5-methylthioribose-1-phosphate. Involved in the breakdown of MTA, a major by-product of polyamine biosynthesis. Responsible for the first step in the methionine salvage pathway after MTA has been generated from S-adenosylmethionine. Has broad substrate specificity with 6-aminopurine nucleosides as preferred substrates.</text>
</comment>
<evidence type="ECO:0000256" key="3">
    <source>
        <dbReference type="ARBA" id="ARBA00022679"/>
    </source>
</evidence>
<feature type="binding site" evidence="7">
    <location>
        <begin position="221"/>
        <end position="223"/>
    </location>
    <ligand>
        <name>substrate</name>
    </ligand>
</feature>
<name>A0AAR2LRY8_PYGNA</name>
<dbReference type="Ensembl" id="ENSPNAT00000063560.1">
    <property type="protein sequence ID" value="ENSPNAP00000077489.1"/>
    <property type="gene ID" value="ENSPNAG00000011511.2"/>
</dbReference>
<reference evidence="9" key="3">
    <citation type="submission" date="2025-09" db="UniProtKB">
        <authorList>
            <consortium name="Ensembl"/>
        </authorList>
    </citation>
    <scope>IDENTIFICATION</scope>
</reference>
<feature type="binding site" evidence="7">
    <location>
        <begin position="94"/>
        <end position="95"/>
    </location>
    <ligand>
        <name>phosphate</name>
        <dbReference type="ChEBI" id="CHEBI:43474"/>
    </ligand>
</feature>
<keyword evidence="2 7" id="KW-0328">Glycosyltransferase</keyword>
<feature type="site" description="Important for substrate specificity" evidence="7">
    <location>
        <position position="234"/>
    </location>
</feature>
<gene>
    <name evidence="7" type="primary">MTAP</name>
</gene>
<feature type="domain" description="Nucleoside phosphorylase" evidence="8">
    <location>
        <begin position="12"/>
        <end position="256"/>
    </location>
</feature>
<evidence type="ECO:0000256" key="7">
    <source>
        <dbReference type="HAMAP-Rule" id="MF_03155"/>
    </source>
</evidence>
<dbReference type="FunFam" id="3.40.50.1580:FF:000006">
    <property type="entry name" value="Purine nucleoside phosphorylase"/>
    <property type="match status" value="1"/>
</dbReference>
<evidence type="ECO:0000259" key="8">
    <source>
        <dbReference type="Pfam" id="PF01048"/>
    </source>
</evidence>
<comment type="subcellular location">
    <subcellularLocation>
        <location evidence="7">Cytoplasm</location>
    </subcellularLocation>
    <subcellularLocation>
        <location evidence="7">Nucleus</location>
    </subcellularLocation>
</comment>
<keyword evidence="10" id="KW-1185">Reference proteome</keyword>
<dbReference type="PANTHER" id="PTHR42679:SF2">
    <property type="entry name" value="S-METHYL-5'-THIOADENOSINE PHOSPHORYLASE"/>
    <property type="match status" value="1"/>
</dbReference>
<evidence type="ECO:0000256" key="5">
    <source>
        <dbReference type="ARBA" id="ARBA00023242"/>
    </source>
</evidence>
<feature type="site" description="Important for substrate specificity" evidence="7">
    <location>
        <position position="179"/>
    </location>
</feature>
<dbReference type="PROSITE" id="PS01240">
    <property type="entry name" value="PNP_MTAP_2"/>
    <property type="match status" value="1"/>
</dbReference>
<comment type="catalytic activity">
    <reaction evidence="7">
        <text>S-methyl-5'-thioadenosine + phosphate = 5-(methylsulfanyl)-alpha-D-ribose 1-phosphate + adenine</text>
        <dbReference type="Rhea" id="RHEA:11852"/>
        <dbReference type="ChEBI" id="CHEBI:16708"/>
        <dbReference type="ChEBI" id="CHEBI:17509"/>
        <dbReference type="ChEBI" id="CHEBI:43474"/>
        <dbReference type="ChEBI" id="CHEBI:58533"/>
        <dbReference type="EC" id="2.4.2.28"/>
    </reaction>
</comment>
<evidence type="ECO:0000313" key="10">
    <source>
        <dbReference type="Proteomes" id="UP001501920"/>
    </source>
</evidence>
<sequence>MSAEMDSTPQIKIGIVGGSGLDDPDILECRTERFVDTPFGKPSDALIMGKIKNVDCVLLARHGRQHTIMPSNVNYRANIWALKQQGCTHVIVTTACGSLREDIQPGDIVLLDQFIDRSTKREQTFYDGSPSSLQGVCHIPMAEPFCSRTREVLIDVVKGLGIRYHPRGTMLTIEGPRFSSRAESLMFRQWGADVINMTTVPEVILAKEVGLCYASIAMATDYDCWKEHEEAVCVDNVMKTMKENANKASSILLTAIPVICQMDWEHTIAGHRAVAQSSVMLPKH</sequence>
<organism evidence="9 10">
    <name type="scientific">Pygocentrus nattereri</name>
    <name type="common">Red-bellied piranha</name>
    <dbReference type="NCBI Taxonomy" id="42514"/>
    <lineage>
        <taxon>Eukaryota</taxon>
        <taxon>Metazoa</taxon>
        <taxon>Chordata</taxon>
        <taxon>Craniata</taxon>
        <taxon>Vertebrata</taxon>
        <taxon>Euteleostomi</taxon>
        <taxon>Actinopterygii</taxon>
        <taxon>Neopterygii</taxon>
        <taxon>Teleostei</taxon>
        <taxon>Ostariophysi</taxon>
        <taxon>Characiformes</taxon>
        <taxon>Characoidei</taxon>
        <taxon>Pygocentrus</taxon>
    </lineage>
</organism>
<comment type="subunit">
    <text evidence="7">Homotrimer.</text>
</comment>
<dbReference type="PANTHER" id="PTHR42679">
    <property type="entry name" value="S-METHYL-5'-THIOADENOSINE PHOSPHORYLASE"/>
    <property type="match status" value="1"/>
</dbReference>
<dbReference type="GO" id="GO:0005829">
    <property type="term" value="C:cytosol"/>
    <property type="evidence" value="ECO:0007669"/>
    <property type="project" value="TreeGrafter"/>
</dbReference>
<dbReference type="Pfam" id="PF01048">
    <property type="entry name" value="PNP_UDP_1"/>
    <property type="match status" value="1"/>
</dbReference>
<keyword evidence="1 7" id="KW-0963">Cytoplasm</keyword>
<dbReference type="NCBIfam" id="TIGR01694">
    <property type="entry name" value="MTAP"/>
    <property type="match status" value="1"/>
</dbReference>
<dbReference type="GeneTree" id="ENSGT00950000182991"/>
<protein>
    <recommendedName>
        <fullName evidence="7">S-methyl-5'-thioadenosine phosphorylase</fullName>
        <ecNumber evidence="7">2.4.2.28</ecNumber>
    </recommendedName>
    <alternativeName>
        <fullName evidence="7">5'-methylthioadenosine phosphorylase</fullName>
        <shortName evidence="7">MTA phosphorylase</shortName>
        <shortName evidence="7">MTAP</shortName>
        <shortName evidence="7">MTAPase</shortName>
    </alternativeName>
</protein>
<dbReference type="SUPFAM" id="SSF53167">
    <property type="entry name" value="Purine and uridine phosphorylases"/>
    <property type="match status" value="1"/>
</dbReference>
<dbReference type="HAMAP" id="MF_01963">
    <property type="entry name" value="MTAP"/>
    <property type="match status" value="1"/>
</dbReference>
<dbReference type="CDD" id="cd09010">
    <property type="entry name" value="MTAP_SsMTAPII_like_MTIP"/>
    <property type="match status" value="1"/>
</dbReference>
<dbReference type="GO" id="GO:0005634">
    <property type="term" value="C:nucleus"/>
    <property type="evidence" value="ECO:0007669"/>
    <property type="project" value="UniProtKB-SubCell"/>
</dbReference>
<dbReference type="GO" id="GO:0017061">
    <property type="term" value="F:S-methyl-5-thioadenosine phosphorylase activity"/>
    <property type="evidence" value="ECO:0007669"/>
    <property type="project" value="UniProtKB-UniRule"/>
</dbReference>
<dbReference type="InterPro" id="IPR035994">
    <property type="entry name" value="Nucleoside_phosphorylase_sf"/>
</dbReference>
<dbReference type="GO" id="GO:0019509">
    <property type="term" value="P:L-methionine salvage from methylthioadenosine"/>
    <property type="evidence" value="ECO:0007669"/>
    <property type="project" value="UniProtKB-UniRule"/>
</dbReference>
<keyword evidence="4 7" id="KW-0660">Purine salvage</keyword>
<dbReference type="InterPro" id="IPR018099">
    <property type="entry name" value="Purine_phosphorylase-2_CS"/>
</dbReference>